<protein>
    <recommendedName>
        <fullName evidence="3">TATA-box binding protein</fullName>
    </recommendedName>
</protein>
<organism evidence="1 2">
    <name type="scientific">Paenibacillus zeisoli</name>
    <dbReference type="NCBI Taxonomy" id="2496267"/>
    <lineage>
        <taxon>Bacteria</taxon>
        <taxon>Bacillati</taxon>
        <taxon>Bacillota</taxon>
        <taxon>Bacilli</taxon>
        <taxon>Bacillales</taxon>
        <taxon>Paenibacillaceae</taxon>
        <taxon>Paenibacillus</taxon>
    </lineage>
</organism>
<reference evidence="1 2" key="1">
    <citation type="submission" date="2018-12" db="EMBL/GenBank/DDBJ databases">
        <authorList>
            <person name="Sun L."/>
            <person name="Chen Z."/>
        </authorList>
    </citation>
    <scope>NUCLEOTIDE SEQUENCE [LARGE SCALE GENOMIC DNA]</scope>
    <source>
        <strain evidence="1 2">3-5-3</strain>
    </source>
</reference>
<dbReference type="OrthoDB" id="2660768at2"/>
<dbReference type="AlphaFoldDB" id="A0A3S1DVH4"/>
<comment type="caution">
    <text evidence="1">The sequence shown here is derived from an EMBL/GenBank/DDBJ whole genome shotgun (WGS) entry which is preliminary data.</text>
</comment>
<proteinExistence type="predicted"/>
<name>A0A3S1DVH4_9BACL</name>
<gene>
    <name evidence="1" type="ORF">EJP77_15100</name>
</gene>
<dbReference type="EMBL" id="RZNX01000007">
    <property type="protein sequence ID" value="RUT29053.1"/>
    <property type="molecule type" value="Genomic_DNA"/>
</dbReference>
<evidence type="ECO:0008006" key="3">
    <source>
        <dbReference type="Google" id="ProtNLM"/>
    </source>
</evidence>
<accession>A0A3S1DVH4</accession>
<sequence>MIKRWGLIFIVILLTLGVLGFKNEEEASSSVSSDYIRDAEKQLDAVLAAGNSITREPLNIIIKWQGVWNTAYEPKEGAKLIAAELKLAKPSAARVQDHLVYRSAGQVGRVPVKFSVTNREEGLYVVAQIEGIYQGDTAELKQAQTDVGRKLGGLGVDIQWNAAAQGNAKALGAGTAGHQDKDVMKLLGEAESKAGAFFKLHRVEGFQDQYTASESYEVPSFPISVRSGNTEIGLQMAIHLNTGTGVNELSIGSPVLTVEY</sequence>
<evidence type="ECO:0000313" key="2">
    <source>
        <dbReference type="Proteomes" id="UP000272464"/>
    </source>
</evidence>
<dbReference type="RefSeq" id="WP_127200085.1">
    <property type="nucleotide sequence ID" value="NZ_RZNX01000007.1"/>
</dbReference>
<dbReference type="Gene3D" id="3.30.360.40">
    <property type="entry name" value="YwmB-like"/>
    <property type="match status" value="1"/>
</dbReference>
<evidence type="ECO:0000313" key="1">
    <source>
        <dbReference type="EMBL" id="RUT29053.1"/>
    </source>
</evidence>
<dbReference type="Proteomes" id="UP000272464">
    <property type="component" value="Unassembled WGS sequence"/>
</dbReference>
<keyword evidence="2" id="KW-1185">Reference proteome</keyword>